<proteinExistence type="inferred from homology"/>
<dbReference type="SUPFAM" id="SSF49562">
    <property type="entry name" value="C2 domain (Calcium/lipid-binding domain, CaLB)"/>
    <property type="match status" value="1"/>
</dbReference>
<dbReference type="InterPro" id="IPR037733">
    <property type="entry name" value="Ext_Synaptotagmin_C2A"/>
</dbReference>
<dbReference type="EMBL" id="BLXT01001947">
    <property type="protein sequence ID" value="GFN89716.1"/>
    <property type="molecule type" value="Genomic_DNA"/>
</dbReference>
<accession>A0AAV3Z385</accession>
<reference evidence="16 17" key="1">
    <citation type="journal article" date="2021" name="Elife">
        <title>Chloroplast acquisition without the gene transfer in kleptoplastic sea slugs, Plakobranchus ocellatus.</title>
        <authorList>
            <person name="Maeda T."/>
            <person name="Takahashi S."/>
            <person name="Yoshida T."/>
            <person name="Shimamura S."/>
            <person name="Takaki Y."/>
            <person name="Nagai Y."/>
            <person name="Toyoda A."/>
            <person name="Suzuki Y."/>
            <person name="Arimoto A."/>
            <person name="Ishii H."/>
            <person name="Satoh N."/>
            <person name="Nishiyama T."/>
            <person name="Hasebe M."/>
            <person name="Maruyama T."/>
            <person name="Minagawa J."/>
            <person name="Obokata J."/>
            <person name="Shigenobu S."/>
        </authorList>
    </citation>
    <scope>NUCLEOTIDE SEQUENCE [LARGE SCALE GENOMIC DNA]</scope>
</reference>
<evidence type="ECO:0000313" key="17">
    <source>
        <dbReference type="Proteomes" id="UP000735302"/>
    </source>
</evidence>
<dbReference type="PANTHER" id="PTHR45761">
    <property type="entry name" value="EXTENDED SYNAPTOTAGMIN-LIKE PROTEIN 2, ISOFORM C"/>
    <property type="match status" value="1"/>
</dbReference>
<dbReference type="SMART" id="SM00239">
    <property type="entry name" value="C2"/>
    <property type="match status" value="1"/>
</dbReference>
<keyword evidence="7" id="KW-0479">Metal-binding</keyword>
<keyword evidence="9" id="KW-0256">Endoplasmic reticulum</keyword>
<evidence type="ECO:0000313" key="16">
    <source>
        <dbReference type="EMBL" id="GFN89716.1"/>
    </source>
</evidence>
<comment type="subcellular location">
    <subcellularLocation>
        <location evidence="1">Cell membrane</location>
        <topology evidence="1">Peripheral membrane protein</topology>
    </subcellularLocation>
    <subcellularLocation>
        <location evidence="2">Endoplasmic reticulum membrane</location>
        <topology evidence="2">Multi-pass membrane protein</topology>
    </subcellularLocation>
</comment>
<keyword evidence="13" id="KW-0446">Lipid-binding</keyword>
<evidence type="ECO:0000259" key="15">
    <source>
        <dbReference type="PROSITE" id="PS50004"/>
    </source>
</evidence>
<comment type="caution">
    <text evidence="16">The sequence shown here is derived from an EMBL/GenBank/DDBJ whole genome shotgun (WGS) entry which is preliminary data.</text>
</comment>
<dbReference type="GO" id="GO:0061817">
    <property type="term" value="P:endoplasmic reticulum-plasma membrane tethering"/>
    <property type="evidence" value="ECO:0007669"/>
    <property type="project" value="InterPro"/>
</dbReference>
<dbReference type="GO" id="GO:0005509">
    <property type="term" value="F:calcium ion binding"/>
    <property type="evidence" value="ECO:0007669"/>
    <property type="project" value="TreeGrafter"/>
</dbReference>
<keyword evidence="8" id="KW-0677">Repeat</keyword>
<dbReference type="InterPro" id="IPR000008">
    <property type="entry name" value="C2_dom"/>
</dbReference>
<keyword evidence="17" id="KW-1185">Reference proteome</keyword>
<organism evidence="16 17">
    <name type="scientific">Plakobranchus ocellatus</name>
    <dbReference type="NCBI Taxonomy" id="259542"/>
    <lineage>
        <taxon>Eukaryota</taxon>
        <taxon>Metazoa</taxon>
        <taxon>Spiralia</taxon>
        <taxon>Lophotrochozoa</taxon>
        <taxon>Mollusca</taxon>
        <taxon>Gastropoda</taxon>
        <taxon>Heterobranchia</taxon>
        <taxon>Euthyneura</taxon>
        <taxon>Panpulmonata</taxon>
        <taxon>Sacoglossa</taxon>
        <taxon>Placobranchoidea</taxon>
        <taxon>Plakobranchidae</taxon>
        <taxon>Plakobranchus</taxon>
    </lineage>
</organism>
<keyword evidence="12" id="KW-0445">Lipid transport</keyword>
<dbReference type="GO" id="GO:0005789">
    <property type="term" value="C:endoplasmic reticulum membrane"/>
    <property type="evidence" value="ECO:0007669"/>
    <property type="project" value="UniProtKB-SubCell"/>
</dbReference>
<sequence length="311" mass="34926">MTLLGLSFIEEVDFDLTSLANAFDLPGLSDMLHSIILEQIANLMVLPNVFPIKLADVVDLNKLRYPQPQGVVRVKIVEAKDLIAADFKLVGKGTSDPYAVVKVGAKTVKTSIINNTLTPVWNETFELIVDSADGQLLYIDVLDDDPGSKDDELGRVSMDLSKLKNDGFEDEWLPLEGVKQGTIHVQLTWLWLANDPEELERVSLTNIVTALSKTKNRTFVIKYCSFRHQFRACPFQFNAEIQAVKLAHFIALTRISTYSCYFPLYYCHHNHQYQQRPSTTITTTTINTIVTIITIITTTINSTMMPISVAL</sequence>
<comment type="similarity">
    <text evidence="3">Belongs to the extended synaptotagmin family.</text>
</comment>
<dbReference type="GO" id="GO:0008429">
    <property type="term" value="F:phosphatidylethanolamine binding"/>
    <property type="evidence" value="ECO:0007669"/>
    <property type="project" value="TreeGrafter"/>
</dbReference>
<gene>
    <name evidence="16" type="ORF">PoB_001622200</name>
</gene>
<feature type="domain" description="C2" evidence="15">
    <location>
        <begin position="53"/>
        <end position="173"/>
    </location>
</feature>
<dbReference type="Gene3D" id="2.60.40.150">
    <property type="entry name" value="C2 domain"/>
    <property type="match status" value="1"/>
</dbReference>
<dbReference type="AlphaFoldDB" id="A0AAV3Z385"/>
<evidence type="ECO:0000256" key="13">
    <source>
        <dbReference type="ARBA" id="ARBA00023121"/>
    </source>
</evidence>
<evidence type="ECO:0000256" key="1">
    <source>
        <dbReference type="ARBA" id="ARBA00004202"/>
    </source>
</evidence>
<keyword evidence="5" id="KW-1003">Cell membrane</keyword>
<dbReference type="PROSITE" id="PS50004">
    <property type="entry name" value="C2"/>
    <property type="match status" value="1"/>
</dbReference>
<dbReference type="InterPro" id="IPR035892">
    <property type="entry name" value="C2_domain_sf"/>
</dbReference>
<protein>
    <submittedName>
        <fullName evidence="16">Extended synaptotagmin-like protein 2</fullName>
    </submittedName>
</protein>
<evidence type="ECO:0000256" key="8">
    <source>
        <dbReference type="ARBA" id="ARBA00022737"/>
    </source>
</evidence>
<dbReference type="GO" id="GO:0035091">
    <property type="term" value="F:phosphatidylinositol binding"/>
    <property type="evidence" value="ECO:0007669"/>
    <property type="project" value="TreeGrafter"/>
</dbReference>
<dbReference type="InterPro" id="IPR051634">
    <property type="entry name" value="Extended_Synaptotagmin"/>
</dbReference>
<dbReference type="GO" id="GO:0006869">
    <property type="term" value="P:lipid transport"/>
    <property type="evidence" value="ECO:0007669"/>
    <property type="project" value="UniProtKB-KW"/>
</dbReference>
<evidence type="ECO:0000256" key="9">
    <source>
        <dbReference type="ARBA" id="ARBA00022824"/>
    </source>
</evidence>
<dbReference type="GO" id="GO:0005886">
    <property type="term" value="C:plasma membrane"/>
    <property type="evidence" value="ECO:0007669"/>
    <property type="project" value="UniProtKB-SubCell"/>
</dbReference>
<keyword evidence="10" id="KW-0106">Calcium</keyword>
<dbReference type="PANTHER" id="PTHR45761:SF1">
    <property type="entry name" value="EXTENDED SYNAPTOTAGMIN-LIKE PROTEIN 2, ISOFORM C"/>
    <property type="match status" value="1"/>
</dbReference>
<keyword evidence="6" id="KW-0812">Transmembrane</keyword>
<evidence type="ECO:0000256" key="6">
    <source>
        <dbReference type="ARBA" id="ARBA00022692"/>
    </source>
</evidence>
<dbReference type="FunFam" id="2.60.40.150:FF:000025">
    <property type="entry name" value="Extended synaptotagmin 2"/>
    <property type="match status" value="1"/>
</dbReference>
<evidence type="ECO:0000256" key="10">
    <source>
        <dbReference type="ARBA" id="ARBA00022837"/>
    </source>
</evidence>
<evidence type="ECO:0000256" key="11">
    <source>
        <dbReference type="ARBA" id="ARBA00022989"/>
    </source>
</evidence>
<keyword evidence="14" id="KW-0472">Membrane</keyword>
<dbReference type="GO" id="GO:0005544">
    <property type="term" value="F:calcium-dependent phospholipid binding"/>
    <property type="evidence" value="ECO:0007669"/>
    <property type="project" value="TreeGrafter"/>
</dbReference>
<name>A0AAV3Z385_9GAST</name>
<evidence type="ECO:0000256" key="4">
    <source>
        <dbReference type="ARBA" id="ARBA00022448"/>
    </source>
</evidence>
<dbReference type="GO" id="GO:0031210">
    <property type="term" value="F:phosphatidylcholine binding"/>
    <property type="evidence" value="ECO:0007669"/>
    <property type="project" value="TreeGrafter"/>
</dbReference>
<evidence type="ECO:0000256" key="3">
    <source>
        <dbReference type="ARBA" id="ARBA00005867"/>
    </source>
</evidence>
<dbReference type="CDD" id="cd08391">
    <property type="entry name" value="C2A_C2C_Synaptotagmin_like"/>
    <property type="match status" value="1"/>
</dbReference>
<dbReference type="Proteomes" id="UP000735302">
    <property type="component" value="Unassembled WGS sequence"/>
</dbReference>
<evidence type="ECO:0000256" key="14">
    <source>
        <dbReference type="ARBA" id="ARBA00023136"/>
    </source>
</evidence>
<evidence type="ECO:0000256" key="5">
    <source>
        <dbReference type="ARBA" id="ARBA00022475"/>
    </source>
</evidence>
<dbReference type="Pfam" id="PF00168">
    <property type="entry name" value="C2"/>
    <property type="match status" value="1"/>
</dbReference>
<keyword evidence="11" id="KW-1133">Transmembrane helix</keyword>
<keyword evidence="4" id="KW-0813">Transport</keyword>
<evidence type="ECO:0000256" key="7">
    <source>
        <dbReference type="ARBA" id="ARBA00022723"/>
    </source>
</evidence>
<evidence type="ECO:0000256" key="2">
    <source>
        <dbReference type="ARBA" id="ARBA00004477"/>
    </source>
</evidence>
<evidence type="ECO:0000256" key="12">
    <source>
        <dbReference type="ARBA" id="ARBA00023055"/>
    </source>
</evidence>